<organism evidence="1 2">
    <name type="scientific">Pseudomonas saxonica</name>
    <dbReference type="NCBI Taxonomy" id="2600598"/>
    <lineage>
        <taxon>Bacteria</taxon>
        <taxon>Pseudomonadati</taxon>
        <taxon>Pseudomonadota</taxon>
        <taxon>Gammaproteobacteria</taxon>
        <taxon>Pseudomonadales</taxon>
        <taxon>Pseudomonadaceae</taxon>
        <taxon>Pseudomonas</taxon>
    </lineage>
</organism>
<dbReference type="Proteomes" id="UP000318428">
    <property type="component" value="Unassembled WGS sequence"/>
</dbReference>
<evidence type="ECO:0000313" key="2">
    <source>
        <dbReference type="Proteomes" id="UP000318428"/>
    </source>
</evidence>
<dbReference type="EMBL" id="VFIO01000001">
    <property type="protein sequence ID" value="TWR92055.1"/>
    <property type="molecule type" value="Genomic_DNA"/>
</dbReference>
<evidence type="ECO:0000313" key="1">
    <source>
        <dbReference type="EMBL" id="TWR92055.1"/>
    </source>
</evidence>
<reference evidence="1 2" key="1">
    <citation type="submission" date="2019-06" db="EMBL/GenBank/DDBJ databases">
        <title>Pseudomonas bimorpha sp. nov. isolated from bovine raw milk and skim milk concentrate.</title>
        <authorList>
            <person name="Hofmann K."/>
            <person name="Huptas C."/>
            <person name="Doll E."/>
            <person name="Scherer S."/>
            <person name="Wenning M."/>
        </authorList>
    </citation>
    <scope>NUCLEOTIDE SEQUENCE [LARGE SCALE GENOMIC DNA]</scope>
    <source>
        <strain evidence="1 2">DSM 108989</strain>
    </source>
</reference>
<protein>
    <recommendedName>
        <fullName evidence="3">DUF2612 domain-containing protein</fullName>
    </recommendedName>
</protein>
<name>A0ABY3GKZ4_9PSED</name>
<proteinExistence type="predicted"/>
<sequence>MAKHETKAVGVNELPELEFDFKAITSVFKAGAVPREADYLKLIKYVHYLHKLLGVEGDGDAPAPGLGHGLVQNENKVLSIDVDALAGTGLSGSKGNFSLSNVSWFYAMMSKYKATHFSVVPGLPGNDTKLSEANFVLLFTWRNSKHVVVRGFATGTPFFDLSKSTDKWLLQDLAPVTGQSQVTRDECILTYVSNNDDIGTEILIFGLDFLLPFSRSCEIIEFTPDTIIE</sequence>
<evidence type="ECO:0008006" key="3">
    <source>
        <dbReference type="Google" id="ProtNLM"/>
    </source>
</evidence>
<keyword evidence="2" id="KW-1185">Reference proteome</keyword>
<dbReference type="RefSeq" id="WP_146383559.1">
    <property type="nucleotide sequence ID" value="NZ_VFIO01000001.1"/>
</dbReference>
<accession>A0ABY3GKZ4</accession>
<comment type="caution">
    <text evidence="1">The sequence shown here is derived from an EMBL/GenBank/DDBJ whole genome shotgun (WGS) entry which is preliminary data.</text>
</comment>
<gene>
    <name evidence="1" type="ORF">FJD38_00085</name>
</gene>